<dbReference type="SUPFAM" id="SSF88713">
    <property type="entry name" value="Glycoside hydrolase/deacetylase"/>
    <property type="match status" value="1"/>
</dbReference>
<dbReference type="PANTHER" id="PTHR10587:SF133">
    <property type="entry name" value="CHITIN DEACETYLASE 1-RELATED"/>
    <property type="match status" value="1"/>
</dbReference>
<dbReference type="GO" id="GO:0005975">
    <property type="term" value="P:carbohydrate metabolic process"/>
    <property type="evidence" value="ECO:0007669"/>
    <property type="project" value="InterPro"/>
</dbReference>
<dbReference type="OrthoDB" id="9812065at2"/>
<dbReference type="GO" id="GO:0016020">
    <property type="term" value="C:membrane"/>
    <property type="evidence" value="ECO:0007669"/>
    <property type="project" value="TreeGrafter"/>
</dbReference>
<organism evidence="4 5">
    <name type="scientific">Bizionia echini</name>
    <dbReference type="NCBI Taxonomy" id="649333"/>
    <lineage>
        <taxon>Bacteria</taxon>
        <taxon>Pseudomonadati</taxon>
        <taxon>Bacteroidota</taxon>
        <taxon>Flavobacteriia</taxon>
        <taxon>Flavobacteriales</taxon>
        <taxon>Flavobacteriaceae</taxon>
        <taxon>Bizionia</taxon>
    </lineage>
</organism>
<dbReference type="Pfam" id="PF01522">
    <property type="entry name" value="Polysacc_deac_1"/>
    <property type="match status" value="1"/>
</dbReference>
<keyword evidence="5" id="KW-1185">Reference proteome</keyword>
<dbReference type="EMBL" id="FOVN01000001">
    <property type="protein sequence ID" value="SFN52848.1"/>
    <property type="molecule type" value="Genomic_DNA"/>
</dbReference>
<dbReference type="InterPro" id="IPR011330">
    <property type="entry name" value="Glyco_hydro/deAcase_b/a-brl"/>
</dbReference>
<proteinExistence type="predicted"/>
<sequence>MGIIPVKTPTIVKKILPDFVWEFSTSEKVLYLTFDDGPTPKVTQWTLNTLKQFDAKATFFCIGNNIQKHPDIFQNILNEGHRIGNHSNTHLKGWNTSVDKYVLDVNEAQKFITSELKKSDTRSQALNESPLFRPPYGRIKPNQGKALKALGYTVVTWSILSFDWEKETSPETCYNNVISKSKPGSVIVFHDSVKASKNLMQALPKVLTYFSKKGYAFKTLPI</sequence>
<dbReference type="GO" id="GO:0016810">
    <property type="term" value="F:hydrolase activity, acting on carbon-nitrogen (but not peptide) bonds"/>
    <property type="evidence" value="ECO:0007669"/>
    <property type="project" value="InterPro"/>
</dbReference>
<name>A0A1I4ZRR2_9FLAO</name>
<evidence type="ECO:0000256" key="1">
    <source>
        <dbReference type="ARBA" id="ARBA00022723"/>
    </source>
</evidence>
<dbReference type="GO" id="GO:0046872">
    <property type="term" value="F:metal ion binding"/>
    <property type="evidence" value="ECO:0007669"/>
    <property type="project" value="UniProtKB-KW"/>
</dbReference>
<evidence type="ECO:0000259" key="3">
    <source>
        <dbReference type="PROSITE" id="PS51677"/>
    </source>
</evidence>
<dbReference type="STRING" id="649333.SAMN04487989_1011022"/>
<evidence type="ECO:0000256" key="2">
    <source>
        <dbReference type="ARBA" id="ARBA00022801"/>
    </source>
</evidence>
<dbReference type="RefSeq" id="WP_092206531.1">
    <property type="nucleotide sequence ID" value="NZ_FOVN01000001.1"/>
</dbReference>
<keyword evidence="2" id="KW-0378">Hydrolase</keyword>
<dbReference type="AlphaFoldDB" id="A0A1I4ZRR2"/>
<dbReference type="PROSITE" id="PS51677">
    <property type="entry name" value="NODB"/>
    <property type="match status" value="1"/>
</dbReference>
<evidence type="ECO:0000313" key="4">
    <source>
        <dbReference type="EMBL" id="SFN52848.1"/>
    </source>
</evidence>
<keyword evidence="1" id="KW-0479">Metal-binding</keyword>
<dbReference type="Proteomes" id="UP000198705">
    <property type="component" value="Unassembled WGS sequence"/>
</dbReference>
<dbReference type="Gene3D" id="3.20.20.370">
    <property type="entry name" value="Glycoside hydrolase/deacetylase"/>
    <property type="match status" value="1"/>
</dbReference>
<reference evidence="5" key="1">
    <citation type="submission" date="2016-10" db="EMBL/GenBank/DDBJ databases">
        <authorList>
            <person name="Varghese N."/>
            <person name="Submissions S."/>
        </authorList>
    </citation>
    <scope>NUCLEOTIDE SEQUENCE [LARGE SCALE GENOMIC DNA]</scope>
    <source>
        <strain evidence="5">DSM 23925</strain>
    </source>
</reference>
<dbReference type="PANTHER" id="PTHR10587">
    <property type="entry name" value="GLYCOSYL TRANSFERASE-RELATED"/>
    <property type="match status" value="1"/>
</dbReference>
<feature type="domain" description="NodB homology" evidence="3">
    <location>
        <begin position="28"/>
        <end position="218"/>
    </location>
</feature>
<dbReference type="CDD" id="cd10917">
    <property type="entry name" value="CE4_NodB_like_6s_7s"/>
    <property type="match status" value="1"/>
</dbReference>
<dbReference type="InterPro" id="IPR002509">
    <property type="entry name" value="NODB_dom"/>
</dbReference>
<gene>
    <name evidence="4" type="ORF">SAMN04487989_1011022</name>
</gene>
<protein>
    <submittedName>
        <fullName evidence="4">Peptidoglycan/xylan/chitin deacetylase, PgdA/CDA1 family</fullName>
    </submittedName>
</protein>
<evidence type="ECO:0000313" key="5">
    <source>
        <dbReference type="Proteomes" id="UP000198705"/>
    </source>
</evidence>
<dbReference type="InterPro" id="IPR050248">
    <property type="entry name" value="Polysacc_deacetylase_ArnD"/>
</dbReference>
<accession>A0A1I4ZRR2</accession>